<dbReference type="AlphaFoldDB" id="A0A926DS39"/>
<reference evidence="2" key="1">
    <citation type="submission" date="2020-08" db="EMBL/GenBank/DDBJ databases">
        <title>Genome public.</title>
        <authorList>
            <person name="Liu C."/>
            <person name="Sun Q."/>
        </authorList>
    </citation>
    <scope>NUCLEOTIDE SEQUENCE</scope>
    <source>
        <strain evidence="2">NSJ-32</strain>
    </source>
</reference>
<dbReference type="InterPro" id="IPR002881">
    <property type="entry name" value="DUF58"/>
</dbReference>
<dbReference type="RefSeq" id="WP_177717215.1">
    <property type="nucleotide sequence ID" value="NZ_JACRSQ010000018.1"/>
</dbReference>
<proteinExistence type="predicted"/>
<evidence type="ECO:0000313" key="3">
    <source>
        <dbReference type="Proteomes" id="UP000657006"/>
    </source>
</evidence>
<name>A0A926DS39_9FIRM</name>
<evidence type="ECO:0000259" key="1">
    <source>
        <dbReference type="Pfam" id="PF01882"/>
    </source>
</evidence>
<dbReference type="EMBL" id="JACRSQ010000018">
    <property type="protein sequence ID" value="MBC8544238.1"/>
    <property type="molecule type" value="Genomic_DNA"/>
</dbReference>
<organism evidence="2 3">
    <name type="scientific">Bianquea renquensis</name>
    <dbReference type="NCBI Taxonomy" id="2763661"/>
    <lineage>
        <taxon>Bacteria</taxon>
        <taxon>Bacillati</taxon>
        <taxon>Bacillota</taxon>
        <taxon>Clostridia</taxon>
        <taxon>Eubacteriales</taxon>
        <taxon>Bianqueaceae</taxon>
        <taxon>Bianquea</taxon>
    </lineage>
</organism>
<sequence>MPIVLILSVAGLLYWLQNWIYHRYWNKNLSVSVKFTDQFMFEGAATALTETITNRKILPLPWIYVKFQISRNGKVEHYRSDLFNILFYQRITREIPFTFDKRGIYTIKGIDLLSHNLFITSKMVQVIHMGDLLVVYPKLMDPQEYLIPYEKMMGEIATKRFLMEDPYMFKGIREYQSSDNFKSINFKASAKAGKLLVNTHDSTITQTIQILLNMEKNNDHYNEVLYEQGIRMAASLASRYEEDGVPVSLYCNGQNVITHKEITVAAGSGANHIHTILESLASLEVSLPPLSPMSPCLEKVTAMRDMDTYTVLISPYYGKELQEAYKRLRSYTASCMWILPVSYKDMADEEFPPLRLRGETEDVYLWEV</sequence>
<feature type="domain" description="DUF58" evidence="1">
    <location>
        <begin position="172"/>
        <end position="353"/>
    </location>
</feature>
<keyword evidence="3" id="KW-1185">Reference proteome</keyword>
<dbReference type="PANTHER" id="PTHR34351">
    <property type="entry name" value="SLR1927 PROTEIN-RELATED"/>
    <property type="match status" value="1"/>
</dbReference>
<protein>
    <submittedName>
        <fullName evidence="2">DUF58 domain-containing protein</fullName>
    </submittedName>
</protein>
<gene>
    <name evidence="2" type="ORF">H8730_11885</name>
</gene>
<comment type="caution">
    <text evidence="2">The sequence shown here is derived from an EMBL/GenBank/DDBJ whole genome shotgun (WGS) entry which is preliminary data.</text>
</comment>
<evidence type="ECO:0000313" key="2">
    <source>
        <dbReference type="EMBL" id="MBC8544238.1"/>
    </source>
</evidence>
<dbReference type="Proteomes" id="UP000657006">
    <property type="component" value="Unassembled WGS sequence"/>
</dbReference>
<dbReference type="PANTHER" id="PTHR34351:SF2">
    <property type="entry name" value="DUF58 DOMAIN-CONTAINING PROTEIN"/>
    <property type="match status" value="1"/>
</dbReference>
<dbReference type="Pfam" id="PF01882">
    <property type="entry name" value="DUF58"/>
    <property type="match status" value="1"/>
</dbReference>
<accession>A0A926DS39</accession>